<accession>A0A7D9ECC7</accession>
<evidence type="ECO:0000313" key="1">
    <source>
        <dbReference type="EMBL" id="CAB4005056.1"/>
    </source>
</evidence>
<dbReference type="EMBL" id="CACRXK020005082">
    <property type="protein sequence ID" value="CAB4005056.1"/>
    <property type="molecule type" value="Genomic_DNA"/>
</dbReference>
<reference evidence="1" key="1">
    <citation type="submission" date="2020-04" db="EMBL/GenBank/DDBJ databases">
        <authorList>
            <person name="Alioto T."/>
            <person name="Alioto T."/>
            <person name="Gomez Garrido J."/>
        </authorList>
    </citation>
    <scope>NUCLEOTIDE SEQUENCE</scope>
    <source>
        <strain evidence="1">A484AB</strain>
    </source>
</reference>
<organism evidence="1 2">
    <name type="scientific">Paramuricea clavata</name>
    <name type="common">Red gorgonian</name>
    <name type="synonym">Violescent sea-whip</name>
    <dbReference type="NCBI Taxonomy" id="317549"/>
    <lineage>
        <taxon>Eukaryota</taxon>
        <taxon>Metazoa</taxon>
        <taxon>Cnidaria</taxon>
        <taxon>Anthozoa</taxon>
        <taxon>Octocorallia</taxon>
        <taxon>Malacalcyonacea</taxon>
        <taxon>Plexauridae</taxon>
        <taxon>Paramuricea</taxon>
    </lineage>
</organism>
<dbReference type="AlphaFoldDB" id="A0A7D9ECC7"/>
<feature type="non-terminal residue" evidence="1">
    <location>
        <position position="71"/>
    </location>
</feature>
<proteinExistence type="predicted"/>
<name>A0A7D9ECC7_PARCT</name>
<protein>
    <submittedName>
        <fullName evidence="1">Uncharacterized protein</fullName>
    </submittedName>
</protein>
<comment type="caution">
    <text evidence="1">The sequence shown here is derived from an EMBL/GenBank/DDBJ whole genome shotgun (WGS) entry which is preliminary data.</text>
</comment>
<evidence type="ECO:0000313" key="2">
    <source>
        <dbReference type="Proteomes" id="UP001152795"/>
    </source>
</evidence>
<dbReference type="Proteomes" id="UP001152795">
    <property type="component" value="Unassembled WGS sequence"/>
</dbReference>
<sequence length="71" mass="7848">MDFSSILATVSLILSCTSSWSEGLVIVNGNDPGKCNQTIHGKDVLVQDRENNELIIFCTKKNDVYKWTTVG</sequence>
<gene>
    <name evidence="1" type="ORF">PACLA_8A088542</name>
</gene>
<keyword evidence="2" id="KW-1185">Reference proteome</keyword>